<gene>
    <name evidence="1" type="ordered locus">SG1009</name>
</gene>
<evidence type="ECO:0000313" key="1">
    <source>
        <dbReference type="EMBL" id="BAE74284.1"/>
    </source>
</evidence>
<dbReference type="EMBL" id="AP008232">
    <property type="protein sequence ID" value="BAE74284.1"/>
    <property type="molecule type" value="Genomic_DNA"/>
</dbReference>
<dbReference type="Proteomes" id="UP000001932">
    <property type="component" value="Chromosome"/>
</dbReference>
<proteinExistence type="predicted"/>
<accession>Q2NU91</accession>
<dbReference type="KEGG" id="sgl:SG1009"/>
<sequence length="168" mass="17702">MAPQGSITGLFKFAVCIKHIPGIRFHAVVANPAGADVDNVALIIAVAQYDCAALSGFSLTLRAERRGNRSDAANVCRRPVAGVGGGGPVAFNDSPFCGLINFTRYALDGAANHLVEGQRLLDGNCATGEFAASRSMGDIAEYFNLGKTMICRLVVIKDIKRIFAGVKT</sequence>
<organism evidence="1 2">
    <name type="scientific">Sodalis glossinidius (strain morsitans)</name>
    <dbReference type="NCBI Taxonomy" id="343509"/>
    <lineage>
        <taxon>Bacteria</taxon>
        <taxon>Pseudomonadati</taxon>
        <taxon>Pseudomonadota</taxon>
        <taxon>Gammaproteobacteria</taxon>
        <taxon>Enterobacterales</taxon>
        <taxon>Bruguierivoracaceae</taxon>
        <taxon>Sodalis</taxon>
    </lineage>
</organism>
<reference evidence="1 2" key="1">
    <citation type="journal article" date="2006" name="Genome Res.">
        <title>Massive genome erosion and functional adaptations provide insights into the symbiotic lifestyle of Sodalis glossinidius in the tsetse host.</title>
        <authorList>
            <person name="Toh H."/>
            <person name="Weiss B.L."/>
            <person name="Perkin S.A.H."/>
            <person name="Yamashita A."/>
            <person name="Oshima K."/>
            <person name="Hattori M."/>
            <person name="Aksoy S."/>
        </authorList>
    </citation>
    <scope>NUCLEOTIDE SEQUENCE [LARGE SCALE GENOMIC DNA]</scope>
    <source>
        <strain evidence="2">morsitans</strain>
    </source>
</reference>
<name>Q2NU91_SODGM</name>
<keyword evidence="2" id="KW-1185">Reference proteome</keyword>
<dbReference type="HOGENOM" id="CLU_1585390_0_0_6"/>
<evidence type="ECO:0000313" key="2">
    <source>
        <dbReference type="Proteomes" id="UP000001932"/>
    </source>
</evidence>
<dbReference type="AlphaFoldDB" id="Q2NU91"/>
<protein>
    <submittedName>
        <fullName evidence="1">Uncharacterized protein</fullName>
    </submittedName>
</protein>